<keyword evidence="1 4" id="KW-0489">Methyltransferase</keyword>
<accession>A0ABD5Z485</accession>
<dbReference type="GO" id="GO:0032259">
    <property type="term" value="P:methylation"/>
    <property type="evidence" value="ECO:0007669"/>
    <property type="project" value="UniProtKB-KW"/>
</dbReference>
<proteinExistence type="predicted"/>
<keyword evidence="5" id="KW-1185">Reference proteome</keyword>
<evidence type="ECO:0000256" key="3">
    <source>
        <dbReference type="ARBA" id="ARBA00022691"/>
    </source>
</evidence>
<dbReference type="Gene3D" id="3.40.50.150">
    <property type="entry name" value="Vaccinia Virus protein VP39"/>
    <property type="match status" value="1"/>
</dbReference>
<sequence length="220" mass="23656">MTNVLTDDVAALVAASRPDPDPVVQAMDEYANEHDFPHVGPDAGQFLRVAATLVGTERVFEFGSGFGYSAAWFAPALPEDGEIYLTDLDPENLDRAREFFDVLDVPADVHYEVGDAVDSFQDTDGSFDVVFLDVEKSQYVDALDAARERLRPGGLVVADNVLAGPFDPAELRAAFEGEEPSSDAVAGVEAYVETVRDDPAFETSVVPLGEGLALSCYCPD</sequence>
<dbReference type="Pfam" id="PF01596">
    <property type="entry name" value="Methyltransf_3"/>
    <property type="match status" value="1"/>
</dbReference>
<dbReference type="EC" id="2.1.1.-" evidence="4"/>
<dbReference type="EMBL" id="JBHTAR010000011">
    <property type="protein sequence ID" value="MFC7200072.1"/>
    <property type="molecule type" value="Genomic_DNA"/>
</dbReference>
<protein>
    <submittedName>
        <fullName evidence="4">O-methyltransferase</fullName>
        <ecNumber evidence="4">2.1.1.-</ecNumber>
    </submittedName>
</protein>
<dbReference type="PROSITE" id="PS51682">
    <property type="entry name" value="SAM_OMT_I"/>
    <property type="match status" value="1"/>
</dbReference>
<gene>
    <name evidence="4" type="ORF">ACFQJ9_11740</name>
</gene>
<dbReference type="CDD" id="cd02440">
    <property type="entry name" value="AdoMet_MTases"/>
    <property type="match status" value="1"/>
</dbReference>
<organism evidence="4 5">
    <name type="scientific">Halospeciosus flavus</name>
    <dbReference type="NCBI Taxonomy" id="3032283"/>
    <lineage>
        <taxon>Archaea</taxon>
        <taxon>Methanobacteriati</taxon>
        <taxon>Methanobacteriota</taxon>
        <taxon>Stenosarchaea group</taxon>
        <taxon>Halobacteria</taxon>
        <taxon>Halobacteriales</taxon>
        <taxon>Halobacteriaceae</taxon>
        <taxon>Halospeciosus</taxon>
    </lineage>
</organism>
<evidence type="ECO:0000313" key="5">
    <source>
        <dbReference type="Proteomes" id="UP001596447"/>
    </source>
</evidence>
<dbReference type="Proteomes" id="UP001596447">
    <property type="component" value="Unassembled WGS sequence"/>
</dbReference>
<keyword evidence="3" id="KW-0949">S-adenosyl-L-methionine</keyword>
<keyword evidence="2 4" id="KW-0808">Transferase</keyword>
<comment type="caution">
    <text evidence="4">The sequence shown here is derived from an EMBL/GenBank/DDBJ whole genome shotgun (WGS) entry which is preliminary data.</text>
</comment>
<dbReference type="InterPro" id="IPR029063">
    <property type="entry name" value="SAM-dependent_MTases_sf"/>
</dbReference>
<evidence type="ECO:0000256" key="2">
    <source>
        <dbReference type="ARBA" id="ARBA00022679"/>
    </source>
</evidence>
<dbReference type="RefSeq" id="WP_279529991.1">
    <property type="nucleotide sequence ID" value="NZ_CP122312.1"/>
</dbReference>
<reference evidence="4 5" key="1">
    <citation type="journal article" date="2019" name="Int. J. Syst. Evol. Microbiol.">
        <title>The Global Catalogue of Microorganisms (GCM) 10K type strain sequencing project: providing services to taxonomists for standard genome sequencing and annotation.</title>
        <authorList>
            <consortium name="The Broad Institute Genomics Platform"/>
            <consortium name="The Broad Institute Genome Sequencing Center for Infectious Disease"/>
            <person name="Wu L."/>
            <person name="Ma J."/>
        </authorList>
    </citation>
    <scope>NUCLEOTIDE SEQUENCE [LARGE SCALE GENOMIC DNA]</scope>
    <source>
        <strain evidence="4 5">XZGYJ-43</strain>
    </source>
</reference>
<evidence type="ECO:0000313" key="4">
    <source>
        <dbReference type="EMBL" id="MFC7200072.1"/>
    </source>
</evidence>
<dbReference type="GO" id="GO:0008168">
    <property type="term" value="F:methyltransferase activity"/>
    <property type="evidence" value="ECO:0007669"/>
    <property type="project" value="UniProtKB-KW"/>
</dbReference>
<evidence type="ECO:0000256" key="1">
    <source>
        <dbReference type="ARBA" id="ARBA00022603"/>
    </source>
</evidence>
<dbReference type="InterPro" id="IPR002935">
    <property type="entry name" value="SAM_O-MeTrfase"/>
</dbReference>
<dbReference type="InterPro" id="IPR050362">
    <property type="entry name" value="Cation-dep_OMT"/>
</dbReference>
<name>A0ABD5Z485_9EURY</name>
<dbReference type="SUPFAM" id="SSF53335">
    <property type="entry name" value="S-adenosyl-L-methionine-dependent methyltransferases"/>
    <property type="match status" value="1"/>
</dbReference>
<dbReference type="PANTHER" id="PTHR10509:SF14">
    <property type="entry name" value="CAFFEOYL-COA O-METHYLTRANSFERASE 3-RELATED"/>
    <property type="match status" value="1"/>
</dbReference>
<dbReference type="AlphaFoldDB" id="A0ABD5Z485"/>
<dbReference type="PANTHER" id="PTHR10509">
    <property type="entry name" value="O-METHYLTRANSFERASE-RELATED"/>
    <property type="match status" value="1"/>
</dbReference>